<accession>A0AAD6A2C2</accession>
<evidence type="ECO:0000256" key="2">
    <source>
        <dbReference type="ARBA" id="ARBA00022679"/>
    </source>
</evidence>
<comment type="caution">
    <text evidence="5">The sequence shown here is derived from an EMBL/GenBank/DDBJ whole genome shotgun (WGS) entry which is preliminary data.</text>
</comment>
<dbReference type="EMBL" id="JAMRDG010000001">
    <property type="protein sequence ID" value="KAJ3708439.1"/>
    <property type="molecule type" value="Genomic_DNA"/>
</dbReference>
<keyword evidence="6" id="KW-1185">Reference proteome</keyword>
<evidence type="ECO:0000256" key="4">
    <source>
        <dbReference type="RuleBase" id="RU362057"/>
    </source>
</evidence>
<protein>
    <recommendedName>
        <fullName evidence="4">Glycosyltransferase</fullName>
        <ecNumber evidence="4">2.4.1.-</ecNumber>
    </recommendedName>
</protein>
<dbReference type="PANTHER" id="PTHR48048">
    <property type="entry name" value="GLYCOSYLTRANSFERASE"/>
    <property type="match status" value="1"/>
</dbReference>
<evidence type="ECO:0000256" key="3">
    <source>
        <dbReference type="RuleBase" id="RU003718"/>
    </source>
</evidence>
<dbReference type="GO" id="GO:0035251">
    <property type="term" value="F:UDP-glucosyltransferase activity"/>
    <property type="evidence" value="ECO:0007669"/>
    <property type="project" value="InterPro"/>
</dbReference>
<dbReference type="PANTHER" id="PTHR48048:SF13">
    <property type="entry name" value="GLYCOSYLTRANSFERASE"/>
    <property type="match status" value="1"/>
</dbReference>
<proteinExistence type="inferred from homology"/>
<sequence>MEKETIVLYPGMGVSHLAPMVQLAKQLVQFGFSVTIVTTAVPHQPGSTNNTSTDISSPDPSISFHALPAVSLPLPKNKHPICLNYDIIRGYNPELLDFLTSLSADSKIRSIILDFFKTDAISVARELEIPAYLLMTTGASALAVCLHLPVLHHTIEKSFKDMADTHVHVPGVPPIPASDMIVSVLDRESSTYEGRVRNFSQMTEADGIMINTFEALEPRAVAALKDGRCVPGRRMPPVYCIGPLIAGIDEQKESQGRHECLAWLDSQPKRSVIYLCFGSAGAFAPEQIKEIAVGLESSGHRFLWVVCSRDDAKNVSKPRNEPDLNSLLPEGFLNRTKDQGMVIKSWAPQTKVLNYESIGGFVSHCGWNSTLEAILAGVPMICWPLYAEQGLNKVLLIEDLR</sequence>
<comment type="similarity">
    <text evidence="1 3">Belongs to the UDP-glycosyltransferase family.</text>
</comment>
<dbReference type="SUPFAM" id="SSF53756">
    <property type="entry name" value="UDP-Glycosyltransferase/glycogen phosphorylase"/>
    <property type="match status" value="1"/>
</dbReference>
<evidence type="ECO:0000256" key="1">
    <source>
        <dbReference type="ARBA" id="ARBA00009995"/>
    </source>
</evidence>
<evidence type="ECO:0000313" key="6">
    <source>
        <dbReference type="Proteomes" id="UP001210211"/>
    </source>
</evidence>
<keyword evidence="3" id="KW-0328">Glycosyltransferase</keyword>
<dbReference type="InterPro" id="IPR002213">
    <property type="entry name" value="UDP_glucos_trans"/>
</dbReference>
<dbReference type="PROSITE" id="PS00375">
    <property type="entry name" value="UDPGT"/>
    <property type="match status" value="1"/>
</dbReference>
<gene>
    <name evidence="5" type="ORF">LUZ61_012144</name>
</gene>
<dbReference type="Pfam" id="PF00201">
    <property type="entry name" value="UDPGT"/>
    <property type="match status" value="1"/>
</dbReference>
<dbReference type="Proteomes" id="UP001210211">
    <property type="component" value="Unassembled WGS sequence"/>
</dbReference>
<dbReference type="FunFam" id="3.40.50.2000:FF:000056">
    <property type="entry name" value="Glycosyltransferase"/>
    <property type="match status" value="1"/>
</dbReference>
<dbReference type="Gene3D" id="3.40.50.2000">
    <property type="entry name" value="Glycogen Phosphorylase B"/>
    <property type="match status" value="2"/>
</dbReference>
<dbReference type="EC" id="2.4.1.-" evidence="4"/>
<dbReference type="AlphaFoldDB" id="A0AAD6A2C2"/>
<evidence type="ECO:0000313" key="5">
    <source>
        <dbReference type="EMBL" id="KAJ3708439.1"/>
    </source>
</evidence>
<keyword evidence="2 3" id="KW-0808">Transferase</keyword>
<dbReference type="InterPro" id="IPR050481">
    <property type="entry name" value="UDP-glycosyltransf_plant"/>
</dbReference>
<dbReference type="InterPro" id="IPR035595">
    <property type="entry name" value="UDP_glycos_trans_CS"/>
</dbReference>
<organism evidence="5 6">
    <name type="scientific">Rhynchospora tenuis</name>
    <dbReference type="NCBI Taxonomy" id="198213"/>
    <lineage>
        <taxon>Eukaryota</taxon>
        <taxon>Viridiplantae</taxon>
        <taxon>Streptophyta</taxon>
        <taxon>Embryophyta</taxon>
        <taxon>Tracheophyta</taxon>
        <taxon>Spermatophyta</taxon>
        <taxon>Magnoliopsida</taxon>
        <taxon>Liliopsida</taxon>
        <taxon>Poales</taxon>
        <taxon>Cyperaceae</taxon>
        <taxon>Cyperoideae</taxon>
        <taxon>Rhynchosporeae</taxon>
        <taxon>Rhynchospora</taxon>
    </lineage>
</organism>
<dbReference type="CDD" id="cd03784">
    <property type="entry name" value="GT1_Gtf-like"/>
    <property type="match status" value="1"/>
</dbReference>
<reference evidence="5 6" key="1">
    <citation type="journal article" date="2022" name="Cell">
        <title>Repeat-based holocentromeres influence genome architecture and karyotype evolution.</title>
        <authorList>
            <person name="Hofstatter P.G."/>
            <person name="Thangavel G."/>
            <person name="Lux T."/>
            <person name="Neumann P."/>
            <person name="Vondrak T."/>
            <person name="Novak P."/>
            <person name="Zhang M."/>
            <person name="Costa L."/>
            <person name="Castellani M."/>
            <person name="Scott A."/>
            <person name="Toegelov H."/>
            <person name="Fuchs J."/>
            <person name="Mata-Sucre Y."/>
            <person name="Dias Y."/>
            <person name="Vanzela A.L.L."/>
            <person name="Huettel B."/>
            <person name="Almeida C.C.S."/>
            <person name="Simkova H."/>
            <person name="Souza G."/>
            <person name="Pedrosa-Harand A."/>
            <person name="Macas J."/>
            <person name="Mayer K.F.X."/>
            <person name="Houben A."/>
            <person name="Marques A."/>
        </authorList>
    </citation>
    <scope>NUCLEOTIDE SEQUENCE [LARGE SCALE GENOMIC DNA]</scope>
    <source>
        <strain evidence="5">RhyTen1mFocal</strain>
    </source>
</reference>
<name>A0AAD6A2C2_9POAL</name>